<organism evidence="2 3">
    <name type="scientific">Plectus sambesii</name>
    <dbReference type="NCBI Taxonomy" id="2011161"/>
    <lineage>
        <taxon>Eukaryota</taxon>
        <taxon>Metazoa</taxon>
        <taxon>Ecdysozoa</taxon>
        <taxon>Nematoda</taxon>
        <taxon>Chromadorea</taxon>
        <taxon>Plectida</taxon>
        <taxon>Plectina</taxon>
        <taxon>Plectoidea</taxon>
        <taxon>Plectidae</taxon>
        <taxon>Plectus</taxon>
    </lineage>
</organism>
<name>A0A914UXX5_9BILA</name>
<feature type="transmembrane region" description="Helical" evidence="1">
    <location>
        <begin position="100"/>
        <end position="121"/>
    </location>
</feature>
<evidence type="ECO:0000313" key="3">
    <source>
        <dbReference type="WBParaSite" id="PSAMB.scaffold13528size2230.g35533.t1"/>
    </source>
</evidence>
<keyword evidence="1" id="KW-0812">Transmembrane</keyword>
<accession>A0A914UXX5</accession>
<keyword evidence="1" id="KW-0472">Membrane</keyword>
<keyword evidence="2" id="KW-1185">Reference proteome</keyword>
<reference evidence="3" key="1">
    <citation type="submission" date="2022-11" db="UniProtKB">
        <authorList>
            <consortium name="WormBaseParasite"/>
        </authorList>
    </citation>
    <scope>IDENTIFICATION</scope>
</reference>
<sequence>MFREPPFFTVFQFFMLNVTSSFLCAAAHNALFFLFGLTTWTIHFLHYFITFCLLRLGRGAGFVPDQRLPWKEILPLAFTQLLVTLLTSLCQPFKREGGLYLLRLTDFVVTAVVIVASVKLFKGSVLPVPGKRSLV</sequence>
<feature type="transmembrane region" description="Helical" evidence="1">
    <location>
        <begin position="31"/>
        <end position="54"/>
    </location>
</feature>
<dbReference type="Proteomes" id="UP000887566">
    <property type="component" value="Unplaced"/>
</dbReference>
<evidence type="ECO:0000256" key="1">
    <source>
        <dbReference type="SAM" id="Phobius"/>
    </source>
</evidence>
<evidence type="ECO:0000313" key="2">
    <source>
        <dbReference type="Proteomes" id="UP000887566"/>
    </source>
</evidence>
<protein>
    <submittedName>
        <fullName evidence="3">Uncharacterized protein</fullName>
    </submittedName>
</protein>
<keyword evidence="1" id="KW-1133">Transmembrane helix</keyword>
<proteinExistence type="predicted"/>
<dbReference type="AlphaFoldDB" id="A0A914UXX5"/>
<dbReference type="WBParaSite" id="PSAMB.scaffold13528size2230.g35533.t1">
    <property type="protein sequence ID" value="PSAMB.scaffold13528size2230.g35533.t1"/>
    <property type="gene ID" value="PSAMB.scaffold13528size2230.g35533"/>
</dbReference>